<dbReference type="AlphaFoldDB" id="A0A0F7SLF2"/>
<dbReference type="PANTHER" id="PTHR19431">
    <property type="entry name" value="60S RIBOSOMAL PROTEIN L4"/>
    <property type="match status" value="1"/>
</dbReference>
<dbReference type="InterPro" id="IPR025755">
    <property type="entry name" value="Ribos_uL4_C_dom"/>
</dbReference>
<protein>
    <submittedName>
        <fullName evidence="5">60s ribosomal protein l4 l1 l2</fullName>
    </submittedName>
</protein>
<dbReference type="EMBL" id="LN483345">
    <property type="protein sequence ID" value="CDZ98523.1"/>
    <property type="molecule type" value="Genomic_DNA"/>
</dbReference>
<organism evidence="5">
    <name type="scientific">Phaffia rhodozyma</name>
    <name type="common">Yeast</name>
    <name type="synonym">Xanthophyllomyces dendrorhous</name>
    <dbReference type="NCBI Taxonomy" id="264483"/>
    <lineage>
        <taxon>Eukaryota</taxon>
        <taxon>Fungi</taxon>
        <taxon>Dikarya</taxon>
        <taxon>Basidiomycota</taxon>
        <taxon>Agaricomycotina</taxon>
        <taxon>Tremellomycetes</taxon>
        <taxon>Cystofilobasidiales</taxon>
        <taxon>Mrakiaceae</taxon>
        <taxon>Phaffia</taxon>
    </lineage>
</organism>
<dbReference type="InterPro" id="IPR045240">
    <property type="entry name" value="Ribosomal_uL4_euk/arch"/>
</dbReference>
<evidence type="ECO:0000259" key="4">
    <source>
        <dbReference type="Pfam" id="PF14374"/>
    </source>
</evidence>
<dbReference type="GO" id="GO:1990904">
    <property type="term" value="C:ribonucleoprotein complex"/>
    <property type="evidence" value="ECO:0007669"/>
    <property type="project" value="UniProtKB-KW"/>
</dbReference>
<accession>A0A0F7SLF2</accession>
<sequence>MASRPTVTFYSEAGEASGSLPLPAVLTAPIRLDVVQQVHKSMAKNKRQAYSVASNAGEQTSAESWGTGRAVARIPRVGGSGTHRSGQAAFGNMCRGGRMFAPTKIWRKWHVKVNQNQKRYAVVSALAASALPSLVLARGHRIEQIEEVPLVVSDAAESYTKTKEAVALLKATNAYADVAKVSNSRKLRAGQGKLRGRRHRQRRGPLVVYNEDKGIVKAFRNIPGVELINVRRLNLLSLAPGGHLGRFVIWTEGAFGLLDEVYGTFDKASTLKKDYFLPTAKISNPDVTRLINSDEIQSVLRAAGPKIAKRPFTQKKNPLRNPAKLASLNPYAASVKRAAIKVQEKRTKRTGAAKKAVAGGKAGESFLSTLHSA</sequence>
<dbReference type="FunFam" id="3.40.1370.10:FF:000002">
    <property type="entry name" value="60S ribosomal protein L4"/>
    <property type="match status" value="1"/>
</dbReference>
<evidence type="ECO:0000256" key="1">
    <source>
        <dbReference type="ARBA" id="ARBA00010528"/>
    </source>
</evidence>
<proteinExistence type="inferred from homology"/>
<dbReference type="SUPFAM" id="SSF52166">
    <property type="entry name" value="Ribosomal protein L4"/>
    <property type="match status" value="1"/>
</dbReference>
<name>A0A0F7SLF2_PHARH</name>
<keyword evidence="2 5" id="KW-0689">Ribosomal protein</keyword>
<dbReference type="InterPro" id="IPR013000">
    <property type="entry name" value="Ribosomal_uL4_euk/arc_CS"/>
</dbReference>
<dbReference type="PROSITE" id="PS00939">
    <property type="entry name" value="RIBOSOMAL_L1E"/>
    <property type="match status" value="1"/>
</dbReference>
<evidence type="ECO:0000256" key="2">
    <source>
        <dbReference type="ARBA" id="ARBA00022980"/>
    </source>
</evidence>
<dbReference type="InterPro" id="IPR023574">
    <property type="entry name" value="Ribosomal_uL4_dom_sf"/>
</dbReference>
<keyword evidence="3" id="KW-0687">Ribonucleoprotein</keyword>
<reference evidence="5" key="1">
    <citation type="submission" date="2014-08" db="EMBL/GenBank/DDBJ databases">
        <authorList>
            <person name="Sharma Rahul"/>
            <person name="Thines Marco"/>
        </authorList>
    </citation>
    <scope>NUCLEOTIDE SEQUENCE</scope>
</reference>
<comment type="similarity">
    <text evidence="1">Belongs to the universal ribosomal protein uL4 family.</text>
</comment>
<evidence type="ECO:0000256" key="3">
    <source>
        <dbReference type="ARBA" id="ARBA00023274"/>
    </source>
</evidence>
<evidence type="ECO:0000313" key="5">
    <source>
        <dbReference type="EMBL" id="CDZ98523.1"/>
    </source>
</evidence>
<dbReference type="Pfam" id="PF00573">
    <property type="entry name" value="Ribosomal_L4"/>
    <property type="match status" value="1"/>
</dbReference>
<dbReference type="GO" id="GO:0003735">
    <property type="term" value="F:structural constituent of ribosome"/>
    <property type="evidence" value="ECO:0007669"/>
    <property type="project" value="InterPro"/>
</dbReference>
<dbReference type="InterPro" id="IPR002136">
    <property type="entry name" value="Ribosomal_uL4"/>
</dbReference>
<feature type="domain" description="Large ribosomal subunit protein uL4 C-terminal" evidence="4">
    <location>
        <begin position="273"/>
        <end position="348"/>
    </location>
</feature>
<dbReference type="Gene3D" id="3.40.1370.10">
    <property type="match status" value="1"/>
</dbReference>
<dbReference type="GO" id="GO:0006412">
    <property type="term" value="P:translation"/>
    <property type="evidence" value="ECO:0007669"/>
    <property type="project" value="InterPro"/>
</dbReference>
<dbReference type="Pfam" id="PF14374">
    <property type="entry name" value="Ribos_L4_asso_C"/>
    <property type="match status" value="1"/>
</dbReference>
<dbReference type="GO" id="GO:0005840">
    <property type="term" value="C:ribosome"/>
    <property type="evidence" value="ECO:0007669"/>
    <property type="project" value="UniProtKB-KW"/>
</dbReference>